<name>A0A833V1N7_BURL3</name>
<feature type="compositionally biased region" description="Basic and acidic residues" evidence="1">
    <location>
        <begin position="167"/>
        <end position="188"/>
    </location>
</feature>
<accession>A0A833V1N7</accession>
<organism evidence="3 4">
    <name type="scientific">Burkholderia lata (strain ATCC 17760 / DSM 23089 / LMG 22485 / NCIMB 9086 / R18194 / 383)</name>
    <dbReference type="NCBI Taxonomy" id="482957"/>
    <lineage>
        <taxon>Bacteria</taxon>
        <taxon>Pseudomonadati</taxon>
        <taxon>Pseudomonadota</taxon>
        <taxon>Betaproteobacteria</taxon>
        <taxon>Burkholderiales</taxon>
        <taxon>Burkholderiaceae</taxon>
        <taxon>Burkholderia</taxon>
        <taxon>Burkholderia cepacia complex</taxon>
    </lineage>
</organism>
<dbReference type="EMBL" id="WNDV01000013">
    <property type="protein sequence ID" value="KAF1036116.1"/>
    <property type="molecule type" value="Genomic_DNA"/>
</dbReference>
<dbReference type="SUPFAM" id="SSF88659">
    <property type="entry name" value="Sigma3 and sigma4 domains of RNA polymerase sigma factors"/>
    <property type="match status" value="1"/>
</dbReference>
<reference evidence="4" key="1">
    <citation type="journal article" date="2020" name="MBio">
        <title>Horizontal gene transfer to a defensive symbiont with a reduced genome amongst a multipartite beetle microbiome.</title>
        <authorList>
            <person name="Waterworth S.C."/>
            <person name="Florez L.V."/>
            <person name="Rees E.R."/>
            <person name="Hertweck C."/>
            <person name="Kaltenpoth M."/>
            <person name="Kwan J.C."/>
        </authorList>
    </citation>
    <scope>NUCLEOTIDE SEQUENCE [LARGE SCALE GENOMIC DNA]</scope>
</reference>
<proteinExistence type="predicted"/>
<dbReference type="Pfam" id="PF08281">
    <property type="entry name" value="Sigma70_r4_2"/>
    <property type="match status" value="1"/>
</dbReference>
<dbReference type="GO" id="GO:0003677">
    <property type="term" value="F:DNA binding"/>
    <property type="evidence" value="ECO:0007669"/>
    <property type="project" value="InterPro"/>
</dbReference>
<dbReference type="Proteomes" id="UP000467522">
    <property type="component" value="Unassembled WGS sequence"/>
</dbReference>
<sequence>MPWPRPNGHRPSRCRWERHEPKCVRSSIARARAASSTHSGNAIPAIEAPTCFGGPARPDAMLAGSIWLIDLRQRNHRNGLVLELSDTLLETVSDSGSPETGPAIRPIVNATGRLQESRRTALLLVSVDGRRYRQAADTLDIPTGTIVIRISRERKAIRMVFDGSGESRMETGHRIDGSADVDVRRRPPADATRPRHNRPRGESHGNKRSPSRVQCWQSRPLPCM</sequence>
<evidence type="ECO:0000313" key="3">
    <source>
        <dbReference type="EMBL" id="KAF1036116.1"/>
    </source>
</evidence>
<dbReference type="Gene3D" id="1.10.10.10">
    <property type="entry name" value="Winged helix-like DNA-binding domain superfamily/Winged helix DNA-binding domain"/>
    <property type="match status" value="1"/>
</dbReference>
<dbReference type="InterPro" id="IPR036388">
    <property type="entry name" value="WH-like_DNA-bd_sf"/>
</dbReference>
<feature type="region of interest" description="Disordered" evidence="1">
    <location>
        <begin position="167"/>
        <end position="224"/>
    </location>
</feature>
<dbReference type="AlphaFoldDB" id="A0A833V1N7"/>
<dbReference type="InterPro" id="IPR013249">
    <property type="entry name" value="RNA_pol_sigma70_r4_t2"/>
</dbReference>
<feature type="domain" description="RNA polymerase sigma factor 70 region 4 type 2" evidence="2">
    <location>
        <begin position="107"/>
        <end position="156"/>
    </location>
</feature>
<dbReference type="InterPro" id="IPR013324">
    <property type="entry name" value="RNA_pol_sigma_r3/r4-like"/>
</dbReference>
<protein>
    <recommendedName>
        <fullName evidence="2">RNA polymerase sigma factor 70 region 4 type 2 domain-containing protein</fullName>
    </recommendedName>
</protein>
<comment type="caution">
    <text evidence="3">The sequence shown here is derived from an EMBL/GenBank/DDBJ whole genome shotgun (WGS) entry which is preliminary data.</text>
</comment>
<dbReference type="GO" id="GO:0016987">
    <property type="term" value="F:sigma factor activity"/>
    <property type="evidence" value="ECO:0007669"/>
    <property type="project" value="InterPro"/>
</dbReference>
<gene>
    <name evidence="3" type="ORF">GAK33_04119</name>
</gene>
<dbReference type="GO" id="GO:0006352">
    <property type="term" value="P:DNA-templated transcription initiation"/>
    <property type="evidence" value="ECO:0007669"/>
    <property type="project" value="InterPro"/>
</dbReference>
<evidence type="ECO:0000313" key="4">
    <source>
        <dbReference type="Proteomes" id="UP000467522"/>
    </source>
</evidence>
<evidence type="ECO:0000259" key="2">
    <source>
        <dbReference type="Pfam" id="PF08281"/>
    </source>
</evidence>
<evidence type="ECO:0000256" key="1">
    <source>
        <dbReference type="SAM" id="MobiDB-lite"/>
    </source>
</evidence>